<evidence type="ECO:0000256" key="1">
    <source>
        <dbReference type="ARBA" id="ARBA00022969"/>
    </source>
</evidence>
<dbReference type="InterPro" id="IPR012851">
    <property type="entry name" value="Spore_coat_CotF-like"/>
</dbReference>
<sequence length="102" mass="11282">MNNMVQSMAGMGAMTDQVIATDLLISAKSGVRNCAIALTEAATPEVRNVLQQQLTQAVQFHGQVSQYMMEKGYYHPYHPQEQYNIDFAASQAALNTSQDQLQ</sequence>
<keyword evidence="4" id="KW-0946">Virion</keyword>
<name>A0ABW0YMQ8_9BACI</name>
<gene>
    <name evidence="4" type="ORF">ACFPU1_04490</name>
</gene>
<keyword evidence="5" id="KW-1185">Reference proteome</keyword>
<accession>A0ABW0YMQ8</accession>
<reference evidence="5" key="1">
    <citation type="journal article" date="2019" name="Int. J. Syst. Evol. Microbiol.">
        <title>The Global Catalogue of Microorganisms (GCM) 10K type strain sequencing project: providing services to taxonomists for standard genome sequencing and annotation.</title>
        <authorList>
            <consortium name="The Broad Institute Genomics Platform"/>
            <consortium name="The Broad Institute Genome Sequencing Center for Infectious Disease"/>
            <person name="Wu L."/>
            <person name="Ma J."/>
        </authorList>
    </citation>
    <scope>NUCLEOTIDE SEQUENCE [LARGE SCALE GENOMIC DNA]</scope>
    <source>
        <strain evidence="5">CECT 7184</strain>
    </source>
</reference>
<proteinExistence type="inferred from homology"/>
<dbReference type="Pfam" id="PF07875">
    <property type="entry name" value="Coat_F"/>
    <property type="match status" value="1"/>
</dbReference>
<protein>
    <submittedName>
        <fullName evidence="4">Spore coat protein</fullName>
    </submittedName>
</protein>
<keyword evidence="4" id="KW-0167">Capsid protein</keyword>
<evidence type="ECO:0000256" key="2">
    <source>
        <dbReference type="ARBA" id="ARBA00024325"/>
    </source>
</evidence>
<dbReference type="PANTHER" id="PTHR39183:SF1">
    <property type="entry name" value="SPORE COAT PROTEIN F-LIKE PROTEIN YHCQ"/>
    <property type="match status" value="1"/>
</dbReference>
<comment type="similarity">
    <text evidence="3">Belongs to the CotF family.</text>
</comment>
<dbReference type="Gene3D" id="1.20.1260.10">
    <property type="match status" value="1"/>
</dbReference>
<evidence type="ECO:0000313" key="4">
    <source>
        <dbReference type="EMBL" id="MFC5712027.1"/>
    </source>
</evidence>
<comment type="caution">
    <text evidence="4">The sequence shown here is derived from an EMBL/GenBank/DDBJ whole genome shotgun (WGS) entry which is preliminary data.</text>
</comment>
<evidence type="ECO:0000313" key="5">
    <source>
        <dbReference type="Proteomes" id="UP001596142"/>
    </source>
</evidence>
<evidence type="ECO:0000256" key="3">
    <source>
        <dbReference type="ARBA" id="ARBA00024344"/>
    </source>
</evidence>
<dbReference type="PANTHER" id="PTHR39183">
    <property type="entry name" value="SPORE COAT PROTEIN F-LIKE PROTEIN YHCQ"/>
    <property type="match status" value="1"/>
</dbReference>
<dbReference type="EMBL" id="JBHSOZ010000003">
    <property type="protein sequence ID" value="MFC5712027.1"/>
    <property type="molecule type" value="Genomic_DNA"/>
</dbReference>
<dbReference type="RefSeq" id="WP_385939039.1">
    <property type="nucleotide sequence ID" value="NZ_JBHSOZ010000003.1"/>
</dbReference>
<keyword evidence="1" id="KW-0749">Sporulation</keyword>
<organism evidence="4 5">
    <name type="scientific">Thalassorhabdus alkalitolerans</name>
    <dbReference type="NCBI Taxonomy" id="2282697"/>
    <lineage>
        <taxon>Bacteria</taxon>
        <taxon>Bacillati</taxon>
        <taxon>Bacillota</taxon>
        <taxon>Bacilli</taxon>
        <taxon>Bacillales</taxon>
        <taxon>Bacillaceae</taxon>
        <taxon>Thalassorhabdus</taxon>
    </lineage>
</organism>
<dbReference type="Proteomes" id="UP001596142">
    <property type="component" value="Unassembled WGS sequence"/>
</dbReference>
<dbReference type="InterPro" id="IPR012347">
    <property type="entry name" value="Ferritin-like"/>
</dbReference>
<comment type="subcellular location">
    <subcellularLocation>
        <location evidence="2">Spore coat</location>
    </subcellularLocation>
</comment>